<accession>A0ABT2VAY0</accession>
<dbReference type="RefSeq" id="WP_262951486.1">
    <property type="nucleotide sequence ID" value="NZ_JAOSLA010000016.1"/>
</dbReference>
<dbReference type="HAMAP" id="MF_01161">
    <property type="entry name" value="tRNA_Ile_lys_synt"/>
    <property type="match status" value="1"/>
</dbReference>
<evidence type="ECO:0000256" key="6">
    <source>
        <dbReference type="ARBA" id="ARBA00022840"/>
    </source>
</evidence>
<sequence length="431" mass="47560">MLDLTAQLSPWLGAPAWYVAFSGGLDSTVLLHQLAEYSRHHSTPPLRAIHVHHGLQAAADTWPDHCRAVCAALGVELDVVPVQVALGASLEQAARNARYGAFEKRLGAGEVLFTGQHREDQAETLLFRLLRGAGLRGLAAMPQQRPLGQGSLVRPLLGLSRRQLQAYADRHGLVWVDDPSNSDTTFARNFLRGEVFPMLRQRWPQAEANLARSAEHLGEALGLLDELAASDLASACDNAPLPWLGLDSLSLEALTALSPARQRNALQFWLSQRTRLPDSRHWAGWNDLRDAAADACPVWCLTDGELHRSHGHIWWLSGDWLAVVSGDYPWLDGAQPLRLPGNGSVRLMSGSPGKGLHIRYRQGGEIMQLPGRGRRDLKRLLNELQVPHFVRPRLPLLYRGEQLLAVANLPELAQADCQLHWQPPTNVQGLS</sequence>
<comment type="subcellular location">
    <subcellularLocation>
        <location evidence="1 8">Cytoplasm</location>
    </subcellularLocation>
</comment>
<reference evidence="10" key="3">
    <citation type="journal article" date="2023" name="mSystems">
        <title>Charting the Lipopeptidome of Nonpathogenic Pseudomonas.</title>
        <authorList>
            <person name="Cesa-Luna C."/>
            <person name="Geudens N."/>
            <person name="Girard L."/>
            <person name="De Roo V."/>
            <person name="Maklad H.R."/>
            <person name="Martins J.C."/>
            <person name="Hofte M."/>
            <person name="De Mot R."/>
        </authorList>
    </citation>
    <scope>NUCLEOTIDE SEQUENCE</scope>
    <source>
        <strain evidence="10">COR51</strain>
    </source>
</reference>
<evidence type="ECO:0000256" key="2">
    <source>
        <dbReference type="ARBA" id="ARBA00022490"/>
    </source>
</evidence>
<protein>
    <recommendedName>
        <fullName evidence="8">tRNA(Ile)-lysidine synthase</fullName>
        <ecNumber evidence="8">6.3.4.19</ecNumber>
    </recommendedName>
    <alternativeName>
        <fullName evidence="8">tRNA(Ile)-2-lysyl-cytidine synthase</fullName>
    </alternativeName>
    <alternativeName>
        <fullName evidence="8">tRNA(Ile)-lysidine synthetase</fullName>
    </alternativeName>
</protein>
<dbReference type="Proteomes" id="UP001139994">
    <property type="component" value="Unassembled WGS sequence"/>
</dbReference>
<evidence type="ECO:0000313" key="11">
    <source>
        <dbReference type="Proteomes" id="UP001139994"/>
    </source>
</evidence>
<keyword evidence="3 8" id="KW-0436">Ligase</keyword>
<dbReference type="InterPro" id="IPR011063">
    <property type="entry name" value="TilS/TtcA_N"/>
</dbReference>
<comment type="domain">
    <text evidence="8">The N-terminal region contains the highly conserved SGGXDS motif, predicted to be a P-loop motif involved in ATP binding.</text>
</comment>
<evidence type="ECO:0000256" key="3">
    <source>
        <dbReference type="ARBA" id="ARBA00022598"/>
    </source>
</evidence>
<dbReference type="CDD" id="cd01992">
    <property type="entry name" value="TilS_N"/>
    <property type="match status" value="1"/>
</dbReference>
<feature type="domain" description="Lysidine-tRNA(Ile) synthetase C-terminal" evidence="9">
    <location>
        <begin position="356"/>
        <end position="421"/>
    </location>
</feature>
<dbReference type="Pfam" id="PF01171">
    <property type="entry name" value="ATP_bind_3"/>
    <property type="match status" value="1"/>
</dbReference>
<evidence type="ECO:0000313" key="10">
    <source>
        <dbReference type="EMBL" id="MCU7238862.1"/>
    </source>
</evidence>
<keyword evidence="2 8" id="KW-0963">Cytoplasm</keyword>
<dbReference type="PANTHER" id="PTHR43033:SF1">
    <property type="entry name" value="TRNA(ILE)-LYSIDINE SYNTHASE-RELATED"/>
    <property type="match status" value="1"/>
</dbReference>
<comment type="function">
    <text evidence="8">Ligates lysine onto the cytidine present at position 34 of the AUA codon-specific tRNA(Ile) that contains the anticodon CAU, in an ATP-dependent manner. Cytidine is converted to lysidine, thus changing the amino acid specificity of the tRNA from methionine to isoleucine.</text>
</comment>
<dbReference type="Gene3D" id="3.40.50.620">
    <property type="entry name" value="HUPs"/>
    <property type="match status" value="1"/>
</dbReference>
<dbReference type="Pfam" id="PF09179">
    <property type="entry name" value="TilS"/>
    <property type="match status" value="1"/>
</dbReference>
<evidence type="ECO:0000256" key="7">
    <source>
        <dbReference type="ARBA" id="ARBA00048539"/>
    </source>
</evidence>
<feature type="binding site" evidence="8">
    <location>
        <begin position="22"/>
        <end position="27"/>
    </location>
    <ligand>
        <name>ATP</name>
        <dbReference type="ChEBI" id="CHEBI:30616"/>
    </ligand>
</feature>
<dbReference type="EMBL" id="JAOSLA010000016">
    <property type="protein sequence ID" value="MCU7238862.1"/>
    <property type="molecule type" value="Genomic_DNA"/>
</dbReference>
<dbReference type="InterPro" id="IPR012796">
    <property type="entry name" value="Lysidine-tRNA-synth_C"/>
</dbReference>
<keyword evidence="11" id="KW-1185">Reference proteome</keyword>
<organism evidence="10 11">
    <name type="scientific">Pseudomonas peradeniyensis</name>
    <dbReference type="NCBI Taxonomy" id="2745488"/>
    <lineage>
        <taxon>Bacteria</taxon>
        <taxon>Pseudomonadati</taxon>
        <taxon>Pseudomonadota</taxon>
        <taxon>Gammaproteobacteria</taxon>
        <taxon>Pseudomonadales</taxon>
        <taxon>Pseudomonadaceae</taxon>
        <taxon>Pseudomonas</taxon>
    </lineage>
</organism>
<dbReference type="InterPro" id="IPR012795">
    <property type="entry name" value="tRNA_Ile_lys_synt_N"/>
</dbReference>
<evidence type="ECO:0000256" key="8">
    <source>
        <dbReference type="HAMAP-Rule" id="MF_01161"/>
    </source>
</evidence>
<dbReference type="PANTHER" id="PTHR43033">
    <property type="entry name" value="TRNA(ILE)-LYSIDINE SYNTHASE-RELATED"/>
    <property type="match status" value="1"/>
</dbReference>
<keyword evidence="5 8" id="KW-0547">Nucleotide-binding</keyword>
<name>A0ABT2VAY0_9PSED</name>
<dbReference type="InterPro" id="IPR015262">
    <property type="entry name" value="tRNA_Ile_lys_synt_subst-bd"/>
</dbReference>
<comment type="similarity">
    <text evidence="8">Belongs to the tRNA(Ile)-lysidine synthase family.</text>
</comment>
<dbReference type="SUPFAM" id="SSF82829">
    <property type="entry name" value="MesJ substrate recognition domain-like"/>
    <property type="match status" value="1"/>
</dbReference>
<keyword evidence="4 8" id="KW-0819">tRNA processing</keyword>
<dbReference type="SUPFAM" id="SSF56037">
    <property type="entry name" value="PheT/TilS domain"/>
    <property type="match status" value="1"/>
</dbReference>
<dbReference type="Pfam" id="PF11734">
    <property type="entry name" value="TilS_C"/>
    <property type="match status" value="1"/>
</dbReference>
<dbReference type="SUPFAM" id="SSF52402">
    <property type="entry name" value="Adenine nucleotide alpha hydrolases-like"/>
    <property type="match status" value="1"/>
</dbReference>
<evidence type="ECO:0000256" key="5">
    <source>
        <dbReference type="ARBA" id="ARBA00022741"/>
    </source>
</evidence>
<dbReference type="EC" id="6.3.4.19" evidence="8"/>
<dbReference type="NCBIfam" id="TIGR02432">
    <property type="entry name" value="lysidine_TilS_N"/>
    <property type="match status" value="1"/>
</dbReference>
<keyword evidence="6 8" id="KW-0067">ATP-binding</keyword>
<reference evidence="10" key="2">
    <citation type="submission" date="2022-09" db="EMBL/GenBank/DDBJ databases">
        <authorList>
            <person name="Cesa-Luna C."/>
            <person name="Girard L."/>
            <person name="Lood C."/>
            <person name="Hofte M."/>
            <person name="De Mot R."/>
        </authorList>
    </citation>
    <scope>NUCLEOTIDE SEQUENCE</scope>
    <source>
        <strain evidence="10">COR51</strain>
    </source>
</reference>
<dbReference type="Gene3D" id="1.20.59.20">
    <property type="match status" value="1"/>
</dbReference>
<dbReference type="InterPro" id="IPR014729">
    <property type="entry name" value="Rossmann-like_a/b/a_fold"/>
</dbReference>
<reference evidence="10" key="1">
    <citation type="journal article" date="2022" name="Microbiol. Spectr.">
        <title>An Nuclear Magnetic Resonance Fingerprint Matching Approach for the Identification and Structural Re-Evaluation of Pseudomonas Lipopeptides.</title>
        <authorList>
            <person name="De Roo V."/>
            <person name="Verleysen Y."/>
            <person name="Kovacs B."/>
            <person name="De Vleeschouwer M."/>
            <person name="Muangkaew P."/>
            <person name="Girard L."/>
            <person name="Hofte M."/>
            <person name="De Mot R."/>
            <person name="Madder A."/>
            <person name="Geudens N."/>
            <person name="Martins J.C."/>
        </authorList>
    </citation>
    <scope>NUCLEOTIDE SEQUENCE</scope>
    <source>
        <strain evidence="10">COR51</strain>
    </source>
</reference>
<evidence type="ECO:0000259" key="9">
    <source>
        <dbReference type="SMART" id="SM00977"/>
    </source>
</evidence>
<dbReference type="GO" id="GO:0032267">
    <property type="term" value="F:tRNA(Ile)-lysidine synthase activity"/>
    <property type="evidence" value="ECO:0007669"/>
    <property type="project" value="UniProtKB-EC"/>
</dbReference>
<dbReference type="NCBIfam" id="TIGR02433">
    <property type="entry name" value="lysidine_TilS_C"/>
    <property type="match status" value="1"/>
</dbReference>
<gene>
    <name evidence="8 10" type="primary">tilS</name>
    <name evidence="10" type="ORF">OC929_12425</name>
</gene>
<proteinExistence type="inferred from homology"/>
<dbReference type="InterPro" id="IPR012094">
    <property type="entry name" value="tRNA_Ile_lys_synt"/>
</dbReference>
<evidence type="ECO:0000256" key="1">
    <source>
        <dbReference type="ARBA" id="ARBA00004496"/>
    </source>
</evidence>
<evidence type="ECO:0000256" key="4">
    <source>
        <dbReference type="ARBA" id="ARBA00022694"/>
    </source>
</evidence>
<comment type="catalytic activity">
    <reaction evidence="7 8">
        <text>cytidine(34) in tRNA(Ile2) + L-lysine + ATP = lysidine(34) in tRNA(Ile2) + AMP + diphosphate + H(+)</text>
        <dbReference type="Rhea" id="RHEA:43744"/>
        <dbReference type="Rhea" id="RHEA-COMP:10625"/>
        <dbReference type="Rhea" id="RHEA-COMP:10670"/>
        <dbReference type="ChEBI" id="CHEBI:15378"/>
        <dbReference type="ChEBI" id="CHEBI:30616"/>
        <dbReference type="ChEBI" id="CHEBI:32551"/>
        <dbReference type="ChEBI" id="CHEBI:33019"/>
        <dbReference type="ChEBI" id="CHEBI:82748"/>
        <dbReference type="ChEBI" id="CHEBI:83665"/>
        <dbReference type="ChEBI" id="CHEBI:456215"/>
        <dbReference type="EC" id="6.3.4.19"/>
    </reaction>
</comment>
<dbReference type="SMART" id="SM00977">
    <property type="entry name" value="TilS_C"/>
    <property type="match status" value="1"/>
</dbReference>
<comment type="caution">
    <text evidence="10">The sequence shown here is derived from an EMBL/GenBank/DDBJ whole genome shotgun (WGS) entry which is preliminary data.</text>
</comment>